<comment type="caution">
    <text evidence="3">The sequence shown here is derived from an EMBL/GenBank/DDBJ whole genome shotgun (WGS) entry which is preliminary data.</text>
</comment>
<dbReference type="Gene3D" id="3.40.50.1980">
    <property type="entry name" value="Nitrogenase molybdenum iron protein domain"/>
    <property type="match status" value="2"/>
</dbReference>
<gene>
    <name evidence="3" type="ORF">ACFODX_16920</name>
</gene>
<protein>
    <submittedName>
        <fullName evidence="3">ABC transporter substrate-binding protein</fullName>
    </submittedName>
</protein>
<sequence>MRLFSICVVGLIKKPSVMALGFLFFALSAAAHAQAVPERIASLNICIDQLLWELVPQERLVSISYLTADPIWSPIAEQVKTLSLNHGLAEEIVPLKPDIILAGEFDAPNAIELLKKLDQRVERLPLPRTLADINSQIFQLADLVGAGEKAQLMVNKINRQISALQALNTGSEPLTAFWYSANGVVIGAGTLEHELMQLAGLRNLAAERGMYGFNQLDLELLLSAKPHILIVEESQDRSFSLAREYLSHPALANTDFKIVRLPAGLSGCAASVIGDVAGVLQQELAK</sequence>
<dbReference type="PROSITE" id="PS50983">
    <property type="entry name" value="FE_B12_PBP"/>
    <property type="match status" value="1"/>
</dbReference>
<evidence type="ECO:0000256" key="1">
    <source>
        <dbReference type="SAM" id="SignalP"/>
    </source>
</evidence>
<keyword evidence="4" id="KW-1185">Reference proteome</keyword>
<proteinExistence type="predicted"/>
<dbReference type="EMBL" id="JBHRTF010000016">
    <property type="protein sequence ID" value="MFC3117254.1"/>
    <property type="molecule type" value="Genomic_DNA"/>
</dbReference>
<dbReference type="PANTHER" id="PTHR30535">
    <property type="entry name" value="VITAMIN B12-BINDING PROTEIN"/>
    <property type="match status" value="1"/>
</dbReference>
<dbReference type="Pfam" id="PF01497">
    <property type="entry name" value="Peripla_BP_2"/>
    <property type="match status" value="1"/>
</dbReference>
<feature type="signal peptide" evidence="1">
    <location>
        <begin position="1"/>
        <end position="33"/>
    </location>
</feature>
<evidence type="ECO:0000313" key="4">
    <source>
        <dbReference type="Proteomes" id="UP001595555"/>
    </source>
</evidence>
<dbReference type="InterPro" id="IPR050902">
    <property type="entry name" value="ABC_Transporter_SBP"/>
</dbReference>
<accession>A0ABV7FHZ6</accession>
<dbReference type="PANTHER" id="PTHR30535:SF34">
    <property type="entry name" value="MOLYBDATE-BINDING PROTEIN MOLA"/>
    <property type="match status" value="1"/>
</dbReference>
<dbReference type="Proteomes" id="UP001595555">
    <property type="component" value="Unassembled WGS sequence"/>
</dbReference>
<keyword evidence="1" id="KW-0732">Signal</keyword>
<dbReference type="RefSeq" id="WP_378121335.1">
    <property type="nucleotide sequence ID" value="NZ_JBHRTF010000016.1"/>
</dbReference>
<evidence type="ECO:0000313" key="3">
    <source>
        <dbReference type="EMBL" id="MFC3117254.1"/>
    </source>
</evidence>
<dbReference type="SUPFAM" id="SSF53807">
    <property type="entry name" value="Helical backbone' metal receptor"/>
    <property type="match status" value="1"/>
</dbReference>
<feature type="chain" id="PRO_5046555764" evidence="1">
    <location>
        <begin position="34"/>
        <end position="286"/>
    </location>
</feature>
<organism evidence="3 4">
    <name type="scientific">Cellvibrio fontiphilus</name>
    <dbReference type="NCBI Taxonomy" id="1815559"/>
    <lineage>
        <taxon>Bacteria</taxon>
        <taxon>Pseudomonadati</taxon>
        <taxon>Pseudomonadota</taxon>
        <taxon>Gammaproteobacteria</taxon>
        <taxon>Cellvibrionales</taxon>
        <taxon>Cellvibrionaceae</taxon>
        <taxon>Cellvibrio</taxon>
    </lineage>
</organism>
<dbReference type="InterPro" id="IPR002491">
    <property type="entry name" value="ABC_transptr_periplasmic_BD"/>
</dbReference>
<feature type="domain" description="Fe/B12 periplasmic-binding" evidence="2">
    <location>
        <begin position="39"/>
        <end position="286"/>
    </location>
</feature>
<evidence type="ECO:0000259" key="2">
    <source>
        <dbReference type="PROSITE" id="PS50983"/>
    </source>
</evidence>
<reference evidence="4" key="1">
    <citation type="journal article" date="2019" name="Int. J. Syst. Evol. Microbiol.">
        <title>The Global Catalogue of Microorganisms (GCM) 10K type strain sequencing project: providing services to taxonomists for standard genome sequencing and annotation.</title>
        <authorList>
            <consortium name="The Broad Institute Genomics Platform"/>
            <consortium name="The Broad Institute Genome Sequencing Center for Infectious Disease"/>
            <person name="Wu L."/>
            <person name="Ma J."/>
        </authorList>
    </citation>
    <scope>NUCLEOTIDE SEQUENCE [LARGE SCALE GENOMIC DNA]</scope>
    <source>
        <strain evidence="4">KCTC 52237</strain>
    </source>
</reference>
<name>A0ABV7FHZ6_9GAMM</name>